<evidence type="ECO:0000259" key="9">
    <source>
        <dbReference type="Pfam" id="PF02492"/>
    </source>
</evidence>
<feature type="compositionally biased region" description="Basic and acidic residues" evidence="8">
    <location>
        <begin position="28"/>
        <end position="64"/>
    </location>
</feature>
<evidence type="ECO:0000256" key="5">
    <source>
        <dbReference type="ARBA" id="ARBA00022801"/>
    </source>
</evidence>
<dbReference type="InterPro" id="IPR004392">
    <property type="entry name" value="Hyd_mat_HypB"/>
</dbReference>
<keyword evidence="3" id="KW-0479">Metal-binding</keyword>
<dbReference type="SUPFAM" id="SSF52540">
    <property type="entry name" value="P-loop containing nucleoside triphosphate hydrolases"/>
    <property type="match status" value="1"/>
</dbReference>
<evidence type="ECO:0000256" key="6">
    <source>
        <dbReference type="ARBA" id="ARBA00022833"/>
    </source>
</evidence>
<dbReference type="CDD" id="cd05390">
    <property type="entry name" value="HypB"/>
    <property type="match status" value="1"/>
</dbReference>
<dbReference type="Gene3D" id="3.40.50.300">
    <property type="entry name" value="P-loop containing nucleotide triphosphate hydrolases"/>
    <property type="match status" value="1"/>
</dbReference>
<evidence type="ECO:0000256" key="7">
    <source>
        <dbReference type="ARBA" id="ARBA00023134"/>
    </source>
</evidence>
<organism evidence="10 11">
    <name type="scientific">Mobiluncus mulieris</name>
    <dbReference type="NCBI Taxonomy" id="2052"/>
    <lineage>
        <taxon>Bacteria</taxon>
        <taxon>Bacillati</taxon>
        <taxon>Actinomycetota</taxon>
        <taxon>Actinomycetes</taxon>
        <taxon>Actinomycetales</taxon>
        <taxon>Actinomycetaceae</taxon>
        <taxon>Mobiluncus</taxon>
    </lineage>
</organism>
<keyword evidence="7" id="KW-0342">GTP-binding</keyword>
<keyword evidence="2" id="KW-0533">Nickel</keyword>
<sequence length="301" mass="33405">MGRFHRHDDDTHTHEHSHVLADGTVVTHTHEHSHDDGHHDGHHSHEHEHEHEHSGHDVHEEYGDHSGYQTGAERVSVLEDIFAENDELAEQNRGDLDRNGVKAVNLMSSPGSGKTELLVATLRALQGEARIGIIEGDIETDLDAQRMDGLGAQISVLNTAAGFGGECHLDAPMVAHALERLDLSRLDLLMIENVGNLVCPAEFEVGAHLRAMVYSVTEGEDKPKKYPVMFRAVSCVVVNKIDLLPYLDFDMELFRRNLREVNPDATVIELSAKTGQGVDTWVQWLRENALPGKKPAPKQPL</sequence>
<comment type="similarity">
    <text evidence="1">Belongs to the SIMIBI class G3E GTPase family. HypB/HupM subfamily.</text>
</comment>
<dbReference type="NCBIfam" id="TIGR00073">
    <property type="entry name" value="hypB"/>
    <property type="match status" value="1"/>
</dbReference>
<dbReference type="EMBL" id="JABCUS010000021">
    <property type="protein sequence ID" value="NMX04087.1"/>
    <property type="molecule type" value="Genomic_DNA"/>
</dbReference>
<dbReference type="InterPro" id="IPR003495">
    <property type="entry name" value="CobW/HypB/UreG_nucleotide-bd"/>
</dbReference>
<name>A0A7Y0UUT3_9ACTO</name>
<dbReference type="PANTHER" id="PTHR30134:SF2">
    <property type="entry name" value="HYDROGENASE MATURATION FACTOR HYPB"/>
    <property type="match status" value="1"/>
</dbReference>
<keyword evidence="5" id="KW-0378">Hydrolase</keyword>
<evidence type="ECO:0000256" key="8">
    <source>
        <dbReference type="SAM" id="MobiDB-lite"/>
    </source>
</evidence>
<evidence type="ECO:0000256" key="4">
    <source>
        <dbReference type="ARBA" id="ARBA00022741"/>
    </source>
</evidence>
<feature type="region of interest" description="Disordered" evidence="8">
    <location>
        <begin position="28"/>
        <end position="67"/>
    </location>
</feature>
<dbReference type="Pfam" id="PF02492">
    <property type="entry name" value="cobW"/>
    <property type="match status" value="1"/>
</dbReference>
<evidence type="ECO:0000256" key="1">
    <source>
        <dbReference type="ARBA" id="ARBA00006211"/>
    </source>
</evidence>
<dbReference type="GO" id="GO:0016151">
    <property type="term" value="F:nickel cation binding"/>
    <property type="evidence" value="ECO:0007669"/>
    <property type="project" value="InterPro"/>
</dbReference>
<reference evidence="10 11" key="1">
    <citation type="submission" date="2020-04" db="EMBL/GenBank/DDBJ databases">
        <title>Antimicrobial susceptibility and clonality of vaginal-derived multi-drug resistant Mobiluncus isolates in China.</title>
        <authorList>
            <person name="Zhang X."/>
        </authorList>
    </citation>
    <scope>NUCLEOTIDE SEQUENCE [LARGE SCALE GENOMIC DNA]</scope>
    <source>
        <strain evidence="10 11">12</strain>
    </source>
</reference>
<protein>
    <submittedName>
        <fullName evidence="10">Hydrogenase nickel incorporation protein HypB</fullName>
    </submittedName>
</protein>
<dbReference type="InterPro" id="IPR027417">
    <property type="entry name" value="P-loop_NTPase"/>
</dbReference>
<comment type="caution">
    <text evidence="10">The sequence shown here is derived from an EMBL/GenBank/DDBJ whole genome shotgun (WGS) entry which is preliminary data.</text>
</comment>
<keyword evidence="4" id="KW-0547">Nucleotide-binding</keyword>
<evidence type="ECO:0000313" key="10">
    <source>
        <dbReference type="EMBL" id="NMX04087.1"/>
    </source>
</evidence>
<feature type="domain" description="CobW/HypB/UreG nucleotide-binding" evidence="9">
    <location>
        <begin position="104"/>
        <end position="268"/>
    </location>
</feature>
<dbReference type="PANTHER" id="PTHR30134">
    <property type="entry name" value="HYDROGENASE PROTEIN ASSEMBLY PROTEIN, NICKEL CHAPERONE"/>
    <property type="match status" value="1"/>
</dbReference>
<dbReference type="AlphaFoldDB" id="A0A7Y0UUT3"/>
<dbReference type="RefSeq" id="WP_169763074.1">
    <property type="nucleotide sequence ID" value="NZ_JABCUQ010000033.1"/>
</dbReference>
<gene>
    <name evidence="10" type="primary">hypB</name>
    <name evidence="10" type="ORF">HHJ77_09180</name>
</gene>
<dbReference type="Proteomes" id="UP000575397">
    <property type="component" value="Unassembled WGS sequence"/>
</dbReference>
<evidence type="ECO:0000256" key="3">
    <source>
        <dbReference type="ARBA" id="ARBA00022723"/>
    </source>
</evidence>
<dbReference type="GO" id="GO:0003924">
    <property type="term" value="F:GTPase activity"/>
    <property type="evidence" value="ECO:0007669"/>
    <property type="project" value="InterPro"/>
</dbReference>
<dbReference type="GO" id="GO:0005525">
    <property type="term" value="F:GTP binding"/>
    <property type="evidence" value="ECO:0007669"/>
    <property type="project" value="UniProtKB-KW"/>
</dbReference>
<dbReference type="GO" id="GO:0051604">
    <property type="term" value="P:protein maturation"/>
    <property type="evidence" value="ECO:0007669"/>
    <property type="project" value="InterPro"/>
</dbReference>
<accession>A0A7Y0UUT3</accession>
<dbReference type="GO" id="GO:0008270">
    <property type="term" value="F:zinc ion binding"/>
    <property type="evidence" value="ECO:0007669"/>
    <property type="project" value="TreeGrafter"/>
</dbReference>
<proteinExistence type="inferred from homology"/>
<keyword evidence="6" id="KW-0862">Zinc</keyword>
<evidence type="ECO:0000313" key="11">
    <source>
        <dbReference type="Proteomes" id="UP000575397"/>
    </source>
</evidence>
<evidence type="ECO:0000256" key="2">
    <source>
        <dbReference type="ARBA" id="ARBA00022596"/>
    </source>
</evidence>